<protein>
    <submittedName>
        <fullName evidence="2">Ribbon-helix-helix domain-containing protein</fullName>
    </submittedName>
</protein>
<dbReference type="Gene3D" id="1.10.3990.20">
    <property type="entry name" value="protein bp1543"/>
    <property type="match status" value="1"/>
</dbReference>
<sequence>MKGDGGIRKRSVTLAGHRTSISLEDIFWQLLRQAAEEDGLSLAALIARIDRQRLEGEAEANADASSRPGVGLSSALRVYVVRRLCAQLDRVP</sequence>
<dbReference type="Pfam" id="PF13467">
    <property type="entry name" value="RHH_4"/>
    <property type="match status" value="1"/>
</dbReference>
<evidence type="ECO:0000313" key="3">
    <source>
        <dbReference type="Proteomes" id="UP001595799"/>
    </source>
</evidence>
<reference evidence="3" key="1">
    <citation type="journal article" date="2019" name="Int. J. Syst. Evol. Microbiol.">
        <title>The Global Catalogue of Microorganisms (GCM) 10K type strain sequencing project: providing services to taxonomists for standard genome sequencing and annotation.</title>
        <authorList>
            <consortium name="The Broad Institute Genomics Platform"/>
            <consortium name="The Broad Institute Genome Sequencing Center for Infectious Disease"/>
            <person name="Wu L."/>
            <person name="Ma J."/>
        </authorList>
    </citation>
    <scope>NUCLEOTIDE SEQUENCE [LARGE SCALE GENOMIC DNA]</scope>
    <source>
        <strain evidence="3">CECT 8472</strain>
    </source>
</reference>
<dbReference type="RefSeq" id="WP_382423560.1">
    <property type="nucleotide sequence ID" value="NZ_JBHSCW010000011.1"/>
</dbReference>
<evidence type="ECO:0000313" key="2">
    <source>
        <dbReference type="EMBL" id="MFC4353185.1"/>
    </source>
</evidence>
<gene>
    <name evidence="2" type="ORF">ACFOW6_16680</name>
</gene>
<dbReference type="InterPro" id="IPR027373">
    <property type="entry name" value="RHH_dom"/>
</dbReference>
<dbReference type="Proteomes" id="UP001595799">
    <property type="component" value="Unassembled WGS sequence"/>
</dbReference>
<dbReference type="EMBL" id="JBHSCW010000011">
    <property type="protein sequence ID" value="MFC4353185.1"/>
    <property type="molecule type" value="Genomic_DNA"/>
</dbReference>
<proteinExistence type="predicted"/>
<organism evidence="2 3">
    <name type="scientific">Fodinicurvata halophila</name>
    <dbReference type="NCBI Taxonomy" id="1419723"/>
    <lineage>
        <taxon>Bacteria</taxon>
        <taxon>Pseudomonadati</taxon>
        <taxon>Pseudomonadota</taxon>
        <taxon>Alphaproteobacteria</taxon>
        <taxon>Rhodospirillales</taxon>
        <taxon>Rhodovibrionaceae</taxon>
        <taxon>Fodinicurvata</taxon>
    </lineage>
</organism>
<accession>A0ABV8URP1</accession>
<name>A0ABV8URP1_9PROT</name>
<comment type="caution">
    <text evidence="2">The sequence shown here is derived from an EMBL/GenBank/DDBJ whole genome shotgun (WGS) entry which is preliminary data.</text>
</comment>
<feature type="domain" description="Ribbon-helix-helix" evidence="1">
    <location>
        <begin position="8"/>
        <end position="83"/>
    </location>
</feature>
<keyword evidence="3" id="KW-1185">Reference proteome</keyword>
<evidence type="ECO:0000259" key="1">
    <source>
        <dbReference type="Pfam" id="PF13467"/>
    </source>
</evidence>
<dbReference type="InterPro" id="IPR038268">
    <property type="entry name" value="RHH_sf"/>
</dbReference>